<keyword evidence="2" id="KW-1133">Transmembrane helix</keyword>
<dbReference type="RefSeq" id="WP_270118686.1">
    <property type="nucleotide sequence ID" value="NZ_BAAAOL010000017.1"/>
</dbReference>
<keyword evidence="2" id="KW-0812">Transmembrane</keyword>
<name>A0A9W6GAY6_9ACTN</name>
<dbReference type="InterPro" id="IPR052016">
    <property type="entry name" value="Bact_Sigma-Reg"/>
</dbReference>
<dbReference type="EMBL" id="BSDT01000001">
    <property type="protein sequence ID" value="GLI43570.1"/>
    <property type="molecule type" value="Genomic_DNA"/>
</dbReference>
<reference evidence="4" key="1">
    <citation type="submission" date="2022-12" db="EMBL/GenBank/DDBJ databases">
        <title>Reference genome sequencing for broad-spectrum identification of bacterial and archaeal isolates by mass spectrometry.</title>
        <authorList>
            <person name="Sekiguchi Y."/>
            <person name="Tourlousse D.M."/>
        </authorList>
    </citation>
    <scope>NUCLEOTIDE SEQUENCE</scope>
    <source>
        <strain evidence="4">LLR39Z86</strain>
    </source>
</reference>
<gene>
    <name evidence="4" type="ORF">GALLR39Z86_34200</name>
</gene>
<dbReference type="SMART" id="SM00331">
    <property type="entry name" value="PP2C_SIG"/>
    <property type="match status" value="1"/>
</dbReference>
<comment type="caution">
    <text evidence="4">The sequence shown here is derived from an EMBL/GenBank/DDBJ whole genome shotgun (WGS) entry which is preliminary data.</text>
</comment>
<feature type="transmembrane region" description="Helical" evidence="2">
    <location>
        <begin position="115"/>
        <end position="131"/>
    </location>
</feature>
<evidence type="ECO:0000313" key="4">
    <source>
        <dbReference type="EMBL" id="GLI43570.1"/>
    </source>
</evidence>
<evidence type="ECO:0000259" key="3">
    <source>
        <dbReference type="SMART" id="SM00331"/>
    </source>
</evidence>
<protein>
    <submittedName>
        <fullName evidence="4">Membrane protein</fullName>
    </submittedName>
</protein>
<feature type="transmembrane region" description="Helical" evidence="2">
    <location>
        <begin position="37"/>
        <end position="56"/>
    </location>
</feature>
<dbReference type="Proteomes" id="UP001144313">
    <property type="component" value="Unassembled WGS sequence"/>
</dbReference>
<accession>A0A9W6GAY6</accession>
<dbReference type="Gene3D" id="3.60.40.10">
    <property type="entry name" value="PPM-type phosphatase domain"/>
    <property type="match status" value="1"/>
</dbReference>
<keyword evidence="2" id="KW-0472">Membrane</keyword>
<keyword evidence="5" id="KW-1185">Reference proteome</keyword>
<evidence type="ECO:0000256" key="1">
    <source>
        <dbReference type="ARBA" id="ARBA00022801"/>
    </source>
</evidence>
<feature type="transmembrane region" description="Helical" evidence="2">
    <location>
        <begin position="68"/>
        <end position="95"/>
    </location>
</feature>
<dbReference type="AlphaFoldDB" id="A0A9W6GAY6"/>
<dbReference type="SUPFAM" id="SSF81606">
    <property type="entry name" value="PP2C-like"/>
    <property type="match status" value="1"/>
</dbReference>
<dbReference type="PANTHER" id="PTHR43156:SF2">
    <property type="entry name" value="STAGE II SPORULATION PROTEIN E"/>
    <property type="match status" value="1"/>
</dbReference>
<dbReference type="InterPro" id="IPR036457">
    <property type="entry name" value="PPM-type-like_dom_sf"/>
</dbReference>
<dbReference type="InterPro" id="IPR001932">
    <property type="entry name" value="PPM-type_phosphatase-like_dom"/>
</dbReference>
<dbReference type="PANTHER" id="PTHR43156">
    <property type="entry name" value="STAGE II SPORULATION PROTEIN E-RELATED"/>
    <property type="match status" value="1"/>
</dbReference>
<sequence>MKRTKPAGADMQGYFRSYVQPKNILSRMAAGQSGSVLVLRLMPYILIAVTFPIAFIDDTAAEYADFTVVLLPAFTALVNGPIATAASTLLVVAVISAGEDALGLLPYPESSWSDVPPVAIVGILCTALAWVRNRMVVRLLEMTLVAEAVQTAILPELPAHVGGARVAVAYRTHKGSPGLVGGDFYEVLETDLGLRAVVGDVQGHGLTTVHLTEALLGTFRERSLDDPDLYTLAARMERRVRMHNRGRGEWEQSFATAVFVEITPRFDTIRVVLCGHPAPLLVRGSAQPLSARPMPPLGLADFALQRTQVREATLMPGDLIVMFSDGFIEGRNAAGETFPVIERINAHISSGIRDPDRLHRKLKADFQGGGYKRTDDLTVLIIQAPGATSR</sequence>
<feature type="domain" description="PPM-type phosphatase" evidence="3">
    <location>
        <begin position="165"/>
        <end position="384"/>
    </location>
</feature>
<organism evidence="4 5">
    <name type="scientific">Glycomyces algeriensis</name>
    <dbReference type="NCBI Taxonomy" id="256037"/>
    <lineage>
        <taxon>Bacteria</taxon>
        <taxon>Bacillati</taxon>
        <taxon>Actinomycetota</taxon>
        <taxon>Actinomycetes</taxon>
        <taxon>Glycomycetales</taxon>
        <taxon>Glycomycetaceae</taxon>
        <taxon>Glycomyces</taxon>
    </lineage>
</organism>
<evidence type="ECO:0000313" key="5">
    <source>
        <dbReference type="Proteomes" id="UP001144313"/>
    </source>
</evidence>
<keyword evidence="1" id="KW-0378">Hydrolase</keyword>
<dbReference type="Pfam" id="PF07228">
    <property type="entry name" value="SpoIIE"/>
    <property type="match status" value="1"/>
</dbReference>
<proteinExistence type="predicted"/>
<dbReference type="GO" id="GO:0016791">
    <property type="term" value="F:phosphatase activity"/>
    <property type="evidence" value="ECO:0007669"/>
    <property type="project" value="TreeGrafter"/>
</dbReference>
<evidence type="ECO:0000256" key="2">
    <source>
        <dbReference type="SAM" id="Phobius"/>
    </source>
</evidence>